<proteinExistence type="predicted"/>
<dbReference type="Pfam" id="PF10084">
    <property type="entry name" value="DUF2322"/>
    <property type="match status" value="1"/>
</dbReference>
<name>A0ABZ1E605_9RHOB</name>
<gene>
    <name evidence="1" type="ORF">RPE78_14340</name>
</gene>
<accession>A0ABZ1E605</accession>
<reference evidence="1 2" key="1">
    <citation type="submission" date="2023-09" db="EMBL/GenBank/DDBJ databases">
        <title>Thioclava shenzhenensis sp. nov., a multidrug resistant bacteria-antagonizing species isolated from coastal seawater.</title>
        <authorList>
            <person name="Long M."/>
        </authorList>
    </citation>
    <scope>NUCLEOTIDE SEQUENCE [LARGE SCALE GENOMIC DNA]</scope>
    <source>
        <strain evidence="1 2">FTW29</strain>
        <plasmid evidence="1 2">unnamed1</plasmid>
    </source>
</reference>
<dbReference type="Proteomes" id="UP001623290">
    <property type="component" value="Plasmid unnamed1"/>
</dbReference>
<dbReference type="InterPro" id="IPR016755">
    <property type="entry name" value="UCP019302"/>
</dbReference>
<keyword evidence="1" id="KW-0614">Plasmid</keyword>
<evidence type="ECO:0000313" key="1">
    <source>
        <dbReference type="EMBL" id="WRY35429.1"/>
    </source>
</evidence>
<evidence type="ECO:0000313" key="2">
    <source>
        <dbReference type="Proteomes" id="UP001623290"/>
    </source>
</evidence>
<dbReference type="PIRSF" id="PIRSF019302">
    <property type="entry name" value="UCP019302"/>
    <property type="match status" value="1"/>
</dbReference>
<organism evidence="1 2">
    <name type="scientific">Thioclava litoralis</name>
    <dbReference type="NCBI Taxonomy" id="3076557"/>
    <lineage>
        <taxon>Bacteria</taxon>
        <taxon>Pseudomonadati</taxon>
        <taxon>Pseudomonadota</taxon>
        <taxon>Alphaproteobacteria</taxon>
        <taxon>Rhodobacterales</taxon>
        <taxon>Paracoccaceae</taxon>
        <taxon>Thioclava</taxon>
    </lineage>
</organism>
<geneLocation type="plasmid" evidence="1 2">
    <name>unnamed1</name>
</geneLocation>
<sequence length="110" mass="11609">MIAPTASFKDNLALLPPIDGLSHIELLDATGTVLACIENKPGKQGSLAVYHYLAQMFGALDAQAATYAIALFAEHSLDAKARPGAHPNIDRLFEITQGAPAQTLRVVAKA</sequence>
<dbReference type="RefSeq" id="WP_330647201.1">
    <property type="nucleotide sequence ID" value="NZ_CP135444.1"/>
</dbReference>
<protein>
    <submittedName>
        <fullName evidence="1">DUF2322 family protein</fullName>
    </submittedName>
</protein>
<dbReference type="EMBL" id="CP135444">
    <property type="protein sequence ID" value="WRY35429.1"/>
    <property type="molecule type" value="Genomic_DNA"/>
</dbReference>
<keyword evidence="2" id="KW-1185">Reference proteome</keyword>